<dbReference type="FunFam" id="1.25.10.10:FF:000669">
    <property type="entry name" value="Armadillo repeat-containing protein 6"/>
    <property type="match status" value="1"/>
</dbReference>
<keyword evidence="6 8" id="KW-0472">Membrane</keyword>
<dbReference type="FunFam" id="1.25.10.10:FF:000172">
    <property type="entry name" value="Armadillo repeat-containing protein 6"/>
    <property type="match status" value="1"/>
</dbReference>
<keyword evidence="3" id="KW-0813">Transport</keyword>
<reference evidence="10" key="1">
    <citation type="journal article" date="2023" name="Science">
        <title>Genome structures resolve the early diversification of teleost fishes.</title>
        <authorList>
            <person name="Parey E."/>
            <person name="Louis A."/>
            <person name="Montfort J."/>
            <person name="Bouchez O."/>
            <person name="Roques C."/>
            <person name="Iampietro C."/>
            <person name="Lluch J."/>
            <person name="Castinel A."/>
            <person name="Donnadieu C."/>
            <person name="Desvignes T."/>
            <person name="Floi Bucao C."/>
            <person name="Jouanno E."/>
            <person name="Wen M."/>
            <person name="Mejri S."/>
            <person name="Dirks R."/>
            <person name="Jansen H."/>
            <person name="Henkel C."/>
            <person name="Chen W.J."/>
            <person name="Zahm M."/>
            <person name="Cabau C."/>
            <person name="Klopp C."/>
            <person name="Thompson A.W."/>
            <person name="Robinson-Rechavi M."/>
            <person name="Braasch I."/>
            <person name="Lecointre G."/>
            <person name="Bobe J."/>
            <person name="Postlethwait J.H."/>
            <person name="Berthelot C."/>
            <person name="Roest Crollius H."/>
            <person name="Guiguen Y."/>
        </authorList>
    </citation>
    <scope>NUCLEOTIDE SEQUENCE</scope>
    <source>
        <strain evidence="10">Concon-B</strain>
    </source>
</reference>
<dbReference type="InterPro" id="IPR023395">
    <property type="entry name" value="MCP_dom_sf"/>
</dbReference>
<evidence type="ECO:0000256" key="8">
    <source>
        <dbReference type="PROSITE-ProRule" id="PRU00282"/>
    </source>
</evidence>
<comment type="caution">
    <text evidence="10">The sequence shown here is derived from an EMBL/GenBank/DDBJ whole genome shotgun (WGS) entry which is preliminary data.</text>
</comment>
<evidence type="ECO:0000256" key="7">
    <source>
        <dbReference type="PROSITE-ProRule" id="PRU00259"/>
    </source>
</evidence>
<feature type="repeat" description="Solcar" evidence="8">
    <location>
        <begin position="736"/>
        <end position="821"/>
    </location>
</feature>
<dbReference type="SUPFAM" id="SSF103506">
    <property type="entry name" value="Mitochondrial carrier"/>
    <property type="match status" value="1"/>
</dbReference>
<evidence type="ECO:0000256" key="3">
    <source>
        <dbReference type="ARBA" id="ARBA00022448"/>
    </source>
</evidence>
<dbReference type="SMART" id="SM00185">
    <property type="entry name" value="ARM"/>
    <property type="match status" value="5"/>
</dbReference>
<dbReference type="PRINTS" id="PR00926">
    <property type="entry name" value="MITOCARRIER"/>
</dbReference>
<dbReference type="GO" id="GO:0055085">
    <property type="term" value="P:transmembrane transport"/>
    <property type="evidence" value="ECO:0007669"/>
    <property type="project" value="InterPro"/>
</dbReference>
<keyword evidence="11" id="KW-1185">Reference proteome</keyword>
<dbReference type="GO" id="GO:0016020">
    <property type="term" value="C:membrane"/>
    <property type="evidence" value="ECO:0007669"/>
    <property type="project" value="UniProtKB-SubCell"/>
</dbReference>
<accession>A0A9Q1DK72</accession>
<dbReference type="AlphaFoldDB" id="A0A9Q1DK72"/>
<feature type="region of interest" description="Disordered" evidence="9">
    <location>
        <begin position="570"/>
        <end position="613"/>
    </location>
</feature>
<proteinExistence type="inferred from homology"/>
<sequence>MAKRRITQDTFDAVVKENVDEFDMDPTEALNEAVQQFESQGVDLSNIVKAVPTAATDETRDETHEVLQALEALQDSASWPSAGAHLERFTEQCRKDFAHRYLAAQKNAYPTILSCCRRAGADREALLTGLAAFSTLTDGQPDLLDAEGRDFLLGVLRAHGPDAAVTGACARAIRHCCLKHEQNRQDLVRAGVLGLLTGAMARLASNAEAVREASAALRVMTFDDDVRVPFGQAHEHAKSIVLEHGGLKVIVEAAKAHPNNMGVLSELCGCLSRLAVRNEFCQDIVELGGLKFMMTLLANSLDHQELVRQVLGAFRAVAGNDDVKDAIAKAGGTELIVMAMNRHMSNPQVCEQGCAAMCVLALRKPNNCSIIMESAGALAALQAMKTHPGDVNVQKQSCMLLRNLVAHTQAFSQPILEMGAEALIGQAMAAHRDCSDVGRAALRDLGCQILRVGSRPLPSKRASRIEVNTLNWLACRSQLRSQFSVQGGGVILNRRVAGFKLDPKRLEISRLRQKRQVASRKYRTREGPCSAGLGCPVRTADRGGRSADLPPVRGVGRVGGRGGCESVCAGGPAMGNGGQESQGSGDLTPDKALPDPPEDQPEDPPENQPEGVKQGGTVLISLLSGALAGAVAKTVVAPLDRTKIIFQVSSNRFSAKEAYRLIYRTYRQDGLLSLWRGNTATMVRVIPYAAIQFCAHEQYKGLLRDHFPGRATAAVPFCAHEQYKGLLRDHFPGRTLPPLPRLVAGSLAGMTATLLTYPLDMVRARMAVTPKEMYSNIAQVFRRISREEGLRTLYRGFLPTILGVVPYAGLSFFTYETFKEFHRELTGRPQPNPGERLVFGRTAGVTGHAYTYAGIVRTARQIVREEGVVRGLYKGLSMNWVKGPIAVGISFTTYDMIRALLLDLRRLG</sequence>
<dbReference type="Pfam" id="PF00153">
    <property type="entry name" value="Mito_carr"/>
    <property type="match status" value="3"/>
</dbReference>
<evidence type="ECO:0000256" key="1">
    <source>
        <dbReference type="ARBA" id="ARBA00004141"/>
    </source>
</evidence>
<dbReference type="InterPro" id="IPR016024">
    <property type="entry name" value="ARM-type_fold"/>
</dbReference>
<dbReference type="EMBL" id="JAFJMO010000006">
    <property type="protein sequence ID" value="KAJ8274065.1"/>
    <property type="molecule type" value="Genomic_DNA"/>
</dbReference>
<protein>
    <submittedName>
        <fullName evidence="10">Uncharacterized protein</fullName>
    </submittedName>
</protein>
<evidence type="ECO:0000256" key="4">
    <source>
        <dbReference type="ARBA" id="ARBA00022692"/>
    </source>
</evidence>
<organism evidence="10 11">
    <name type="scientific">Conger conger</name>
    <name type="common">Conger eel</name>
    <name type="synonym">Muraena conger</name>
    <dbReference type="NCBI Taxonomy" id="82655"/>
    <lineage>
        <taxon>Eukaryota</taxon>
        <taxon>Metazoa</taxon>
        <taxon>Chordata</taxon>
        <taxon>Craniata</taxon>
        <taxon>Vertebrata</taxon>
        <taxon>Euteleostomi</taxon>
        <taxon>Actinopterygii</taxon>
        <taxon>Neopterygii</taxon>
        <taxon>Teleostei</taxon>
        <taxon>Anguilliformes</taxon>
        <taxon>Congridae</taxon>
        <taxon>Conger</taxon>
    </lineage>
</organism>
<evidence type="ECO:0000313" key="11">
    <source>
        <dbReference type="Proteomes" id="UP001152803"/>
    </source>
</evidence>
<comment type="subcellular location">
    <subcellularLocation>
        <location evidence="1">Membrane</location>
        <topology evidence="1">Multi-pass membrane protein</topology>
    </subcellularLocation>
</comment>
<keyword evidence="4 8" id="KW-0812">Transmembrane</keyword>
<dbReference type="OrthoDB" id="449062at2759"/>
<evidence type="ECO:0000256" key="9">
    <source>
        <dbReference type="SAM" id="MobiDB-lite"/>
    </source>
</evidence>
<name>A0A9Q1DK72_CONCO</name>
<dbReference type="PANTHER" id="PTHR24089">
    <property type="entry name" value="SOLUTE CARRIER FAMILY 25"/>
    <property type="match status" value="1"/>
</dbReference>
<dbReference type="PROSITE" id="PS50176">
    <property type="entry name" value="ARM_REPEAT"/>
    <property type="match status" value="1"/>
</dbReference>
<evidence type="ECO:0000256" key="2">
    <source>
        <dbReference type="ARBA" id="ARBA00006375"/>
    </source>
</evidence>
<dbReference type="Gene3D" id="1.25.10.10">
    <property type="entry name" value="Leucine-rich Repeat Variant"/>
    <property type="match status" value="2"/>
</dbReference>
<dbReference type="PROSITE" id="PS50920">
    <property type="entry name" value="SOLCAR"/>
    <property type="match status" value="2"/>
</dbReference>
<comment type="similarity">
    <text evidence="2">Belongs to the mitochondrial carrier (TC 2.A.29) family.</text>
</comment>
<dbReference type="InterPro" id="IPR018108">
    <property type="entry name" value="MCP_transmembrane"/>
</dbReference>
<feature type="compositionally biased region" description="Acidic residues" evidence="9">
    <location>
        <begin position="596"/>
        <end position="605"/>
    </location>
</feature>
<evidence type="ECO:0000256" key="5">
    <source>
        <dbReference type="ARBA" id="ARBA00022737"/>
    </source>
</evidence>
<dbReference type="Proteomes" id="UP001152803">
    <property type="component" value="Unassembled WGS sequence"/>
</dbReference>
<dbReference type="InterPro" id="IPR000225">
    <property type="entry name" value="Armadillo"/>
</dbReference>
<feature type="repeat" description="Solcar" evidence="8">
    <location>
        <begin position="616"/>
        <end position="702"/>
    </location>
</feature>
<dbReference type="Gene3D" id="1.50.40.10">
    <property type="entry name" value="Mitochondrial carrier domain"/>
    <property type="match status" value="1"/>
</dbReference>
<evidence type="ECO:0000313" key="10">
    <source>
        <dbReference type="EMBL" id="KAJ8274065.1"/>
    </source>
</evidence>
<feature type="repeat" description="ARM" evidence="7">
    <location>
        <begin position="288"/>
        <end position="332"/>
    </location>
</feature>
<evidence type="ECO:0000256" key="6">
    <source>
        <dbReference type="ARBA" id="ARBA00023136"/>
    </source>
</evidence>
<keyword evidence="5" id="KW-0677">Repeat</keyword>
<gene>
    <name evidence="10" type="ORF">COCON_G00086900</name>
</gene>
<dbReference type="InterPro" id="IPR011989">
    <property type="entry name" value="ARM-like"/>
</dbReference>
<dbReference type="SUPFAM" id="SSF48371">
    <property type="entry name" value="ARM repeat"/>
    <property type="match status" value="1"/>
</dbReference>
<dbReference type="InterPro" id="IPR002067">
    <property type="entry name" value="MCP"/>
</dbReference>